<name>A0A644Z6S9_9ZZZZ</name>
<keyword evidence="1" id="KW-1133">Transmembrane helix</keyword>
<evidence type="ECO:0000313" key="2">
    <source>
        <dbReference type="EMBL" id="MPM36566.1"/>
    </source>
</evidence>
<comment type="caution">
    <text evidence="2">The sequence shown here is derived from an EMBL/GenBank/DDBJ whole genome shotgun (WGS) entry which is preliminary data.</text>
</comment>
<sequence length="289" mass="32938">MASAENSYENTPDWYREKYAPKGGEIAGYVSWLMRDALSVAGKFSDGTYPRAYIRETADQIIAACDSGQLDCTNQISIPRLGAFRVDHLPIFFDYIKEDLRSLFSYDNSFSRIFPLSITQGAFTKTNSKFAYFDEFVNNPIDMRTMVDRVNADNRVMVGEHNELRLVMLNLKQRLMGYSVAVYKYLTLVFLILTIGFWLISIILRLSKKQKIAYSSTINLALFFLVLFCSRLGMLDVLRATSTLPGSYAATCYLFMYCFAFFLLTGAINNFEVLVPDKKINQDESLASK</sequence>
<accession>A0A644Z6S9</accession>
<keyword evidence="1" id="KW-0812">Transmembrane</keyword>
<protein>
    <submittedName>
        <fullName evidence="2">Uncharacterized protein</fullName>
    </submittedName>
</protein>
<gene>
    <name evidence="2" type="ORF">SDC9_83165</name>
</gene>
<dbReference type="AlphaFoldDB" id="A0A644Z6S9"/>
<organism evidence="2">
    <name type="scientific">bioreactor metagenome</name>
    <dbReference type="NCBI Taxonomy" id="1076179"/>
    <lineage>
        <taxon>unclassified sequences</taxon>
        <taxon>metagenomes</taxon>
        <taxon>ecological metagenomes</taxon>
    </lineage>
</organism>
<feature type="transmembrane region" description="Helical" evidence="1">
    <location>
        <begin position="254"/>
        <end position="275"/>
    </location>
</feature>
<feature type="transmembrane region" description="Helical" evidence="1">
    <location>
        <begin position="175"/>
        <end position="200"/>
    </location>
</feature>
<feature type="transmembrane region" description="Helical" evidence="1">
    <location>
        <begin position="212"/>
        <end position="234"/>
    </location>
</feature>
<reference evidence="2" key="1">
    <citation type="submission" date="2019-08" db="EMBL/GenBank/DDBJ databases">
        <authorList>
            <person name="Kucharzyk K."/>
            <person name="Murdoch R.W."/>
            <person name="Higgins S."/>
            <person name="Loffler F."/>
        </authorList>
    </citation>
    <scope>NUCLEOTIDE SEQUENCE</scope>
</reference>
<evidence type="ECO:0000256" key="1">
    <source>
        <dbReference type="SAM" id="Phobius"/>
    </source>
</evidence>
<proteinExistence type="predicted"/>
<keyword evidence="1" id="KW-0472">Membrane</keyword>
<dbReference type="EMBL" id="VSSQ01007648">
    <property type="protein sequence ID" value="MPM36566.1"/>
    <property type="molecule type" value="Genomic_DNA"/>
</dbReference>